<dbReference type="Gene3D" id="3.10.50.40">
    <property type="match status" value="1"/>
</dbReference>
<dbReference type="PROSITE" id="PS50059">
    <property type="entry name" value="FKBP_PPIASE"/>
    <property type="match status" value="1"/>
</dbReference>
<evidence type="ECO:0000256" key="3">
    <source>
        <dbReference type="ARBA" id="ARBA00023110"/>
    </source>
</evidence>
<keyword evidence="8" id="KW-1185">Reference proteome</keyword>
<evidence type="ECO:0000256" key="4">
    <source>
        <dbReference type="ARBA" id="ARBA00023235"/>
    </source>
</evidence>
<keyword evidence="4 5" id="KW-0413">Isomerase</keyword>
<comment type="caution">
    <text evidence="7">The sequence shown here is derived from an EMBL/GenBank/DDBJ whole genome shotgun (WGS) entry which is preliminary data.</text>
</comment>
<dbReference type="SUPFAM" id="SSF54534">
    <property type="entry name" value="FKBP-like"/>
    <property type="match status" value="1"/>
</dbReference>
<evidence type="ECO:0000313" key="7">
    <source>
        <dbReference type="EMBL" id="KAL0486822.1"/>
    </source>
</evidence>
<keyword evidence="3 5" id="KW-0697">Rotamase</keyword>
<evidence type="ECO:0000259" key="6">
    <source>
        <dbReference type="PROSITE" id="PS50059"/>
    </source>
</evidence>
<sequence>MIRAPLSRFTSSLRGFSRIGVSPLVSPGVTQRILQSSRIQTGVVGSAAFGVALYSTAKNVSAEEKISLTSDEGVVKTIITQGEGESPKNGSTVQVHYTGTFQNGQKFDSSKDRNKLFEFRLGAGQVIKGWDIGVASMKKGEKSVFVLRPEYAYGERGVPRAIPGNSTLVFEVELFGWK</sequence>
<dbReference type="InterPro" id="IPR001179">
    <property type="entry name" value="PPIase_FKBP_dom"/>
</dbReference>
<dbReference type="EC" id="5.2.1.8" evidence="2 5"/>
<evidence type="ECO:0000256" key="5">
    <source>
        <dbReference type="PROSITE-ProRule" id="PRU00277"/>
    </source>
</evidence>
<comment type="catalytic activity">
    <reaction evidence="1 5">
        <text>[protein]-peptidylproline (omega=180) = [protein]-peptidylproline (omega=0)</text>
        <dbReference type="Rhea" id="RHEA:16237"/>
        <dbReference type="Rhea" id="RHEA-COMP:10747"/>
        <dbReference type="Rhea" id="RHEA-COMP:10748"/>
        <dbReference type="ChEBI" id="CHEBI:83833"/>
        <dbReference type="ChEBI" id="CHEBI:83834"/>
        <dbReference type="EC" id="5.2.1.8"/>
    </reaction>
</comment>
<name>A0AAW2ZBZ2_9EUKA</name>
<dbReference type="InterPro" id="IPR046357">
    <property type="entry name" value="PPIase_dom_sf"/>
</dbReference>
<dbReference type="Pfam" id="PF00254">
    <property type="entry name" value="FKBP_C"/>
    <property type="match status" value="1"/>
</dbReference>
<proteinExistence type="predicted"/>
<dbReference type="Proteomes" id="UP001431209">
    <property type="component" value="Unassembled WGS sequence"/>
</dbReference>
<feature type="domain" description="PPIase FKBP-type" evidence="6">
    <location>
        <begin position="90"/>
        <end position="178"/>
    </location>
</feature>
<dbReference type="PANTHER" id="PTHR10516">
    <property type="entry name" value="PEPTIDYL-PROLYL CIS-TRANS ISOMERASE"/>
    <property type="match status" value="1"/>
</dbReference>
<dbReference type="EMBL" id="JAOPGA020001272">
    <property type="protein sequence ID" value="KAL0486822.1"/>
    <property type="molecule type" value="Genomic_DNA"/>
</dbReference>
<dbReference type="FunFam" id="3.10.50.40:FF:000025">
    <property type="entry name" value="Peptidylprolyl isomerase"/>
    <property type="match status" value="1"/>
</dbReference>
<reference evidence="7 8" key="1">
    <citation type="submission" date="2024-03" db="EMBL/GenBank/DDBJ databases">
        <title>The Acrasis kona genome and developmental transcriptomes reveal deep origins of eukaryotic multicellular pathways.</title>
        <authorList>
            <person name="Sheikh S."/>
            <person name="Fu C.-J."/>
            <person name="Brown M.W."/>
            <person name="Baldauf S.L."/>
        </authorList>
    </citation>
    <scope>NUCLEOTIDE SEQUENCE [LARGE SCALE GENOMIC DNA]</scope>
    <source>
        <strain evidence="7 8">ATCC MYA-3509</strain>
    </source>
</reference>
<dbReference type="InterPro" id="IPR050689">
    <property type="entry name" value="FKBP-type_PPIase"/>
</dbReference>
<evidence type="ECO:0000256" key="2">
    <source>
        <dbReference type="ARBA" id="ARBA00013194"/>
    </source>
</evidence>
<protein>
    <recommendedName>
        <fullName evidence="2 5">peptidylprolyl isomerase</fullName>
        <ecNumber evidence="2 5">5.2.1.8</ecNumber>
    </recommendedName>
</protein>
<dbReference type="GO" id="GO:0003755">
    <property type="term" value="F:peptidyl-prolyl cis-trans isomerase activity"/>
    <property type="evidence" value="ECO:0007669"/>
    <property type="project" value="UniProtKB-KW"/>
</dbReference>
<evidence type="ECO:0000256" key="1">
    <source>
        <dbReference type="ARBA" id="ARBA00000971"/>
    </source>
</evidence>
<dbReference type="AlphaFoldDB" id="A0AAW2ZBZ2"/>
<dbReference type="PANTHER" id="PTHR10516:SF443">
    <property type="entry name" value="FK506-BINDING PROTEIN 59-RELATED"/>
    <property type="match status" value="1"/>
</dbReference>
<accession>A0AAW2ZBZ2</accession>
<organism evidence="7 8">
    <name type="scientific">Acrasis kona</name>
    <dbReference type="NCBI Taxonomy" id="1008807"/>
    <lineage>
        <taxon>Eukaryota</taxon>
        <taxon>Discoba</taxon>
        <taxon>Heterolobosea</taxon>
        <taxon>Tetramitia</taxon>
        <taxon>Eutetramitia</taxon>
        <taxon>Acrasidae</taxon>
        <taxon>Acrasis</taxon>
    </lineage>
</organism>
<evidence type="ECO:0000313" key="8">
    <source>
        <dbReference type="Proteomes" id="UP001431209"/>
    </source>
</evidence>
<gene>
    <name evidence="7" type="ORF">AKO1_001168</name>
</gene>